<dbReference type="AlphaFoldDB" id="A0A4Z1BU63"/>
<feature type="signal peptide" evidence="1">
    <location>
        <begin position="1"/>
        <end position="18"/>
    </location>
</feature>
<dbReference type="OrthoDB" id="1491713at2"/>
<name>A0A4Z1BU63_9GAMM</name>
<dbReference type="RefSeq" id="WP_135802021.1">
    <property type="nucleotide sequence ID" value="NZ_SRPF01000001.1"/>
</dbReference>
<evidence type="ECO:0008006" key="4">
    <source>
        <dbReference type="Google" id="ProtNLM"/>
    </source>
</evidence>
<gene>
    <name evidence="2" type="ORF">E5Q11_03655</name>
</gene>
<proteinExistence type="predicted"/>
<accession>A0A4Z1BU63</accession>
<organism evidence="2 3">
    <name type="scientific">Marinobacter confluentis</name>
    <dbReference type="NCBI Taxonomy" id="1697557"/>
    <lineage>
        <taxon>Bacteria</taxon>
        <taxon>Pseudomonadati</taxon>
        <taxon>Pseudomonadota</taxon>
        <taxon>Gammaproteobacteria</taxon>
        <taxon>Pseudomonadales</taxon>
        <taxon>Marinobacteraceae</taxon>
        <taxon>Marinobacter</taxon>
    </lineage>
</organism>
<protein>
    <recommendedName>
        <fullName evidence="4">PEP-CTERM sorting domain-containing protein</fullName>
    </recommendedName>
</protein>
<reference evidence="2 3" key="1">
    <citation type="submission" date="2019-04" db="EMBL/GenBank/DDBJ databases">
        <authorList>
            <person name="Park S."/>
            <person name="Yoon J.-H."/>
        </authorList>
    </citation>
    <scope>NUCLEOTIDE SEQUENCE [LARGE SCALE GENOMIC DNA]</scope>
    <source>
        <strain evidence="2 3">HJM-18</strain>
    </source>
</reference>
<evidence type="ECO:0000313" key="3">
    <source>
        <dbReference type="Proteomes" id="UP000298325"/>
    </source>
</evidence>
<evidence type="ECO:0000256" key="1">
    <source>
        <dbReference type="SAM" id="SignalP"/>
    </source>
</evidence>
<evidence type="ECO:0000313" key="2">
    <source>
        <dbReference type="EMBL" id="TGN41635.1"/>
    </source>
</evidence>
<keyword evidence="1" id="KW-0732">Signal</keyword>
<sequence length="244" mass="26855">MKTFVCMAALALPASALGSEIRFVGTATPIDGGDALYQESHVVTGSCQQGQFNPESHSVEYTRSNEGAFATKDLSYTESALRPTVDFRQPGFSETLDINNRDDETLEIIWQAPSGSTEEATLNVSSSLVADAGFDNFVRQNWKTVVENGESVEFEMVAPTRGDYYGFTLEPASDDRIDADHVVRIRTTSRLLGFLVDPIVLGYNSDGLLTDYLGLTNIRENEDANFTAHIRYDIEAMPECELTP</sequence>
<keyword evidence="3" id="KW-1185">Reference proteome</keyword>
<dbReference type="Proteomes" id="UP000298325">
    <property type="component" value="Unassembled WGS sequence"/>
</dbReference>
<feature type="chain" id="PRO_5021347354" description="PEP-CTERM sorting domain-containing protein" evidence="1">
    <location>
        <begin position="19"/>
        <end position="244"/>
    </location>
</feature>
<dbReference type="EMBL" id="SRPF01000001">
    <property type="protein sequence ID" value="TGN41635.1"/>
    <property type="molecule type" value="Genomic_DNA"/>
</dbReference>
<comment type="caution">
    <text evidence="2">The sequence shown here is derived from an EMBL/GenBank/DDBJ whole genome shotgun (WGS) entry which is preliminary data.</text>
</comment>